<evidence type="ECO:0000256" key="5">
    <source>
        <dbReference type="ARBA" id="ARBA00048348"/>
    </source>
</evidence>
<evidence type="ECO:0000256" key="3">
    <source>
        <dbReference type="ARBA" id="ARBA00022833"/>
    </source>
</evidence>
<dbReference type="GO" id="GO:0004089">
    <property type="term" value="F:carbonate dehydratase activity"/>
    <property type="evidence" value="ECO:0007669"/>
    <property type="project" value="UniProtKB-UniRule"/>
</dbReference>
<dbReference type="SUPFAM" id="SSF53056">
    <property type="entry name" value="beta-carbonic anhydrase, cab"/>
    <property type="match status" value="1"/>
</dbReference>
<dbReference type="OrthoDB" id="9797527at2"/>
<dbReference type="Proteomes" id="UP000251692">
    <property type="component" value="Unassembled WGS sequence"/>
</dbReference>
<feature type="binding site" evidence="6">
    <location>
        <position position="46"/>
    </location>
    <ligand>
        <name>Zn(2+)</name>
        <dbReference type="ChEBI" id="CHEBI:29105"/>
    </ligand>
</feature>
<dbReference type="InterPro" id="IPR015892">
    <property type="entry name" value="Carbonic_anhydrase_CS"/>
</dbReference>
<dbReference type="InterPro" id="IPR001765">
    <property type="entry name" value="Carbonic_anhydrase"/>
</dbReference>
<feature type="binding site" evidence="6">
    <location>
        <position position="100"/>
    </location>
    <ligand>
        <name>Zn(2+)</name>
        <dbReference type="ChEBI" id="CHEBI:29105"/>
    </ligand>
</feature>
<sequence length="209" mass="23503">MHYHNYEDLIRNNKEWASERLQTDALYFDKLSEGQKPPFLFIGCSDSRMPLNNFTKTEPGELFIHRNVANQVSLTDMNLLAVLEYAVDVLEVKHIVVCGHYRCGGVAAAYSGTATGVVGNWVNPIREIYLNNRAEIDALPSEDDRINKLAELNVIAQVKNICISSVMHSAHQKGKYPQVHGWVLDIQCGQIKDIELPLAEWQSKGLIPA</sequence>
<evidence type="ECO:0000256" key="2">
    <source>
        <dbReference type="ARBA" id="ARBA00022723"/>
    </source>
</evidence>
<dbReference type="GO" id="GO:0008270">
    <property type="term" value="F:zinc ion binding"/>
    <property type="evidence" value="ECO:0007669"/>
    <property type="project" value="UniProtKB-UniRule"/>
</dbReference>
<keyword evidence="2 6" id="KW-0479">Metal-binding</keyword>
<dbReference type="RefSeq" id="WP_112305330.1">
    <property type="nucleotide sequence ID" value="NZ_QMDV01000002.1"/>
</dbReference>
<comment type="similarity">
    <text evidence="1 7">Belongs to the beta-class carbonic anhydrase family.</text>
</comment>
<comment type="caution">
    <text evidence="8">The sequence shown here is derived from an EMBL/GenBank/DDBJ whole genome shotgun (WGS) entry which is preliminary data.</text>
</comment>
<keyword evidence="4 7" id="KW-0456">Lyase</keyword>
<evidence type="ECO:0000313" key="9">
    <source>
        <dbReference type="Proteomes" id="UP000251692"/>
    </source>
</evidence>
<comment type="catalytic activity">
    <reaction evidence="5 7">
        <text>hydrogencarbonate + H(+) = CO2 + H2O</text>
        <dbReference type="Rhea" id="RHEA:10748"/>
        <dbReference type="ChEBI" id="CHEBI:15377"/>
        <dbReference type="ChEBI" id="CHEBI:15378"/>
        <dbReference type="ChEBI" id="CHEBI:16526"/>
        <dbReference type="ChEBI" id="CHEBI:17544"/>
        <dbReference type="EC" id="4.2.1.1"/>
    </reaction>
</comment>
<comment type="cofactor">
    <cofactor evidence="6">
        <name>Zn(2+)</name>
        <dbReference type="ChEBI" id="CHEBI:29105"/>
    </cofactor>
    <text evidence="6">Binds 1 zinc ion per subunit.</text>
</comment>
<feature type="binding site" evidence="6">
    <location>
        <position position="44"/>
    </location>
    <ligand>
        <name>Zn(2+)</name>
        <dbReference type="ChEBI" id="CHEBI:29105"/>
    </ligand>
</feature>
<evidence type="ECO:0000256" key="1">
    <source>
        <dbReference type="ARBA" id="ARBA00006217"/>
    </source>
</evidence>
<dbReference type="AlphaFoldDB" id="A0A364RFR3"/>
<dbReference type="PANTHER" id="PTHR11002">
    <property type="entry name" value="CARBONIC ANHYDRASE"/>
    <property type="match status" value="1"/>
</dbReference>
<dbReference type="Pfam" id="PF00484">
    <property type="entry name" value="Pro_CA"/>
    <property type="match status" value="1"/>
</dbReference>
<evidence type="ECO:0000256" key="4">
    <source>
        <dbReference type="ARBA" id="ARBA00023239"/>
    </source>
</evidence>
<dbReference type="Gene3D" id="3.40.1050.10">
    <property type="entry name" value="Carbonic anhydrase"/>
    <property type="match status" value="1"/>
</dbReference>
<dbReference type="CDD" id="cd00883">
    <property type="entry name" value="beta_CA_cladeA"/>
    <property type="match status" value="1"/>
</dbReference>
<protein>
    <recommendedName>
        <fullName evidence="7">Carbonic anhydrase</fullName>
        <ecNumber evidence="7">4.2.1.1</ecNumber>
    </recommendedName>
    <alternativeName>
        <fullName evidence="7">Carbonate dehydratase</fullName>
    </alternativeName>
</protein>
<evidence type="ECO:0000256" key="7">
    <source>
        <dbReference type="RuleBase" id="RU003956"/>
    </source>
</evidence>
<reference evidence="8 9" key="2">
    <citation type="submission" date="2018-07" db="EMBL/GenBank/DDBJ databases">
        <title>Pontibacter sp. 2b14 genomic sequence and assembly.</title>
        <authorList>
            <person name="Du Z.-J."/>
        </authorList>
    </citation>
    <scope>NUCLEOTIDE SEQUENCE [LARGE SCALE GENOMIC DNA]</scope>
    <source>
        <strain evidence="8 9">2b14</strain>
    </source>
</reference>
<evidence type="ECO:0000256" key="6">
    <source>
        <dbReference type="PIRSR" id="PIRSR601765-1"/>
    </source>
</evidence>
<keyword evidence="9" id="KW-1185">Reference proteome</keyword>
<dbReference type="FunFam" id="3.40.1050.10:FF:000001">
    <property type="entry name" value="Carbonic anhydrase"/>
    <property type="match status" value="1"/>
</dbReference>
<dbReference type="PANTHER" id="PTHR11002:SF76">
    <property type="entry name" value="CARBONIC ANHYDRASE"/>
    <property type="match status" value="1"/>
</dbReference>
<gene>
    <name evidence="8" type="ORF">DP923_08100</name>
</gene>
<name>A0A364RFR3_9BACT</name>
<reference evidence="8 9" key="1">
    <citation type="submission" date="2018-06" db="EMBL/GenBank/DDBJ databases">
        <authorList>
            <person name="Liu Z.-W."/>
        </authorList>
    </citation>
    <scope>NUCLEOTIDE SEQUENCE [LARGE SCALE GENOMIC DNA]</scope>
    <source>
        <strain evidence="8 9">2b14</strain>
    </source>
</reference>
<organism evidence="8 9">
    <name type="scientific">Pontibacter arcticus</name>
    <dbReference type="NCBI Taxonomy" id="2080288"/>
    <lineage>
        <taxon>Bacteria</taxon>
        <taxon>Pseudomonadati</taxon>
        <taxon>Bacteroidota</taxon>
        <taxon>Cytophagia</taxon>
        <taxon>Cytophagales</taxon>
        <taxon>Hymenobacteraceae</taxon>
        <taxon>Pontibacter</taxon>
    </lineage>
</organism>
<dbReference type="EC" id="4.2.1.1" evidence="7"/>
<accession>A0A364RFR3</accession>
<dbReference type="SMART" id="SM00947">
    <property type="entry name" value="Pro_CA"/>
    <property type="match status" value="1"/>
</dbReference>
<comment type="function">
    <text evidence="7">Reversible hydration of carbon dioxide.</text>
</comment>
<dbReference type="PROSITE" id="PS00705">
    <property type="entry name" value="PROK_CO2_ANHYDRASE_2"/>
    <property type="match status" value="1"/>
</dbReference>
<keyword evidence="3 6" id="KW-0862">Zinc</keyword>
<evidence type="ECO:0000313" key="8">
    <source>
        <dbReference type="EMBL" id="RAU83180.1"/>
    </source>
</evidence>
<dbReference type="GO" id="GO:0015976">
    <property type="term" value="P:carbon utilization"/>
    <property type="evidence" value="ECO:0007669"/>
    <property type="project" value="InterPro"/>
</dbReference>
<dbReference type="InterPro" id="IPR036874">
    <property type="entry name" value="Carbonic_anhydrase_sf"/>
</dbReference>
<dbReference type="EMBL" id="QMDV01000002">
    <property type="protein sequence ID" value="RAU83180.1"/>
    <property type="molecule type" value="Genomic_DNA"/>
</dbReference>
<feature type="binding site" evidence="6">
    <location>
        <position position="103"/>
    </location>
    <ligand>
        <name>Zn(2+)</name>
        <dbReference type="ChEBI" id="CHEBI:29105"/>
    </ligand>
</feature>
<proteinExistence type="inferred from homology"/>